<evidence type="ECO:0000256" key="1">
    <source>
        <dbReference type="ARBA" id="ARBA00000098"/>
    </source>
</evidence>
<dbReference type="GO" id="GO:0006508">
    <property type="term" value="P:proteolysis"/>
    <property type="evidence" value="ECO:0007669"/>
    <property type="project" value="UniProtKB-UniRule"/>
</dbReference>
<evidence type="ECO:0000259" key="16">
    <source>
        <dbReference type="Pfam" id="PF17900"/>
    </source>
</evidence>
<dbReference type="InterPro" id="IPR001930">
    <property type="entry name" value="Peptidase_M1"/>
</dbReference>
<evidence type="ECO:0000256" key="12">
    <source>
        <dbReference type="NCBIfam" id="TIGR02414"/>
    </source>
</evidence>
<comment type="caution">
    <text evidence="17">The sequence shown here is derived from an EMBL/GenBank/DDBJ whole genome shotgun (WGS) entry which is preliminary data.</text>
</comment>
<keyword evidence="6 17" id="KW-0031">Aminopeptidase</keyword>
<accession>A0A9J6P8C1</accession>
<keyword evidence="11" id="KW-0482">Metalloprotease</keyword>
<evidence type="ECO:0000256" key="11">
    <source>
        <dbReference type="ARBA" id="ARBA00023049"/>
    </source>
</evidence>
<organism evidence="17 18">
    <name type="scientific">Futiania mangrovi</name>
    <dbReference type="NCBI Taxonomy" id="2959716"/>
    <lineage>
        <taxon>Bacteria</taxon>
        <taxon>Pseudomonadati</taxon>
        <taxon>Pseudomonadota</taxon>
        <taxon>Alphaproteobacteria</taxon>
        <taxon>Futianiales</taxon>
        <taxon>Futianiaceae</taxon>
        <taxon>Futiania</taxon>
    </lineage>
</organism>
<evidence type="ECO:0000259" key="15">
    <source>
        <dbReference type="Pfam" id="PF17432"/>
    </source>
</evidence>
<dbReference type="Pfam" id="PF11940">
    <property type="entry name" value="DUF3458"/>
    <property type="match status" value="1"/>
</dbReference>
<dbReference type="SUPFAM" id="SSF63737">
    <property type="entry name" value="Leukotriene A4 hydrolase N-terminal domain"/>
    <property type="match status" value="1"/>
</dbReference>
<dbReference type="Gene3D" id="2.60.40.1840">
    <property type="match status" value="1"/>
</dbReference>
<dbReference type="Pfam" id="PF01433">
    <property type="entry name" value="Peptidase_M1"/>
    <property type="match status" value="1"/>
</dbReference>
<dbReference type="Pfam" id="PF17900">
    <property type="entry name" value="Peptidase_M1_N"/>
    <property type="match status" value="1"/>
</dbReference>
<evidence type="ECO:0000259" key="13">
    <source>
        <dbReference type="Pfam" id="PF01433"/>
    </source>
</evidence>
<dbReference type="InterPro" id="IPR035414">
    <property type="entry name" value="Peptidase_M1_pepN_Ig-like"/>
</dbReference>
<keyword evidence="10" id="KW-0862">Zinc</keyword>
<evidence type="ECO:0000256" key="8">
    <source>
        <dbReference type="ARBA" id="ARBA00022723"/>
    </source>
</evidence>
<dbReference type="EC" id="3.4.11.2" evidence="4 12"/>
<dbReference type="Proteomes" id="UP001055804">
    <property type="component" value="Unassembled WGS sequence"/>
</dbReference>
<dbReference type="InterPro" id="IPR045357">
    <property type="entry name" value="Aminopeptidase_N-like_N"/>
</dbReference>
<dbReference type="FunFam" id="2.60.40.1840:FF:000001">
    <property type="entry name" value="Aminopeptidase N"/>
    <property type="match status" value="1"/>
</dbReference>
<evidence type="ECO:0000256" key="4">
    <source>
        <dbReference type="ARBA" id="ARBA00012564"/>
    </source>
</evidence>
<dbReference type="RefSeq" id="WP_269331804.1">
    <property type="nucleotide sequence ID" value="NZ_JAMZFT010000001.1"/>
</dbReference>
<dbReference type="Gene3D" id="3.30.2010.30">
    <property type="match status" value="1"/>
</dbReference>
<dbReference type="GO" id="GO:0008237">
    <property type="term" value="F:metallopeptidase activity"/>
    <property type="evidence" value="ECO:0007669"/>
    <property type="project" value="UniProtKB-UniRule"/>
</dbReference>
<comment type="catalytic activity">
    <reaction evidence="1">
        <text>Release of an N-terminal amino acid, Xaa-|-Yaa- from a peptide, amide or arylamide. Xaa is preferably Ala, but may be most amino acids including Pro (slow action). When a terminal hydrophobic residue is followed by a prolyl residue, the two may be released as an intact Xaa-Pro dipeptide.</text>
        <dbReference type="EC" id="3.4.11.2"/>
    </reaction>
</comment>
<feature type="domain" description="Peptidase M1 alanyl aminopeptidase C-terminal" evidence="15">
    <location>
        <begin position="568"/>
        <end position="887"/>
    </location>
</feature>
<keyword evidence="9 17" id="KW-0378">Hydrolase</keyword>
<dbReference type="SUPFAM" id="SSF55486">
    <property type="entry name" value="Metalloproteases ('zincins'), catalytic domain"/>
    <property type="match status" value="1"/>
</dbReference>
<evidence type="ECO:0000256" key="2">
    <source>
        <dbReference type="ARBA" id="ARBA00001947"/>
    </source>
</evidence>
<feature type="domain" description="Peptidase M1 alanyl aminopeptidase Ig-like fold" evidence="14">
    <location>
        <begin position="456"/>
        <end position="561"/>
    </location>
</feature>
<dbReference type="AlphaFoldDB" id="A0A9J6P8C1"/>
<dbReference type="Pfam" id="PF17432">
    <property type="entry name" value="DUF3458_C"/>
    <property type="match status" value="1"/>
</dbReference>
<sequence>MTYRTEQPRTIRLAEYSPPAWLVDEVALDIVLHPDRTRVTARLSMRRNPAAAGGADDIVLDGRGLPLLALKVDGRALSPGEITKTDETLTVPGGLVAGRDRVSVETETEIAPAANTALEGLYLSKTCYCTQCEAHGFRKITFYPDRPDVLAVFRTRITGDPAKTPVMLSNGNKVGEGTLPDGRAWVEWHDPFPKPAYLFALVAGDLALVEDSFTTMSGREVALQIYVEHGNEDRTAYAMDALKRSMRWDEEAYGREYDLDLFMIVAVSDFNMGAMENKGLNIFNAKYILAKPDTATDLDYALIEGIIAHEYFHNWTGNRVTCRDWFQLCLKEGLTVFRDQQFSADMRSAPVKRIEDVRALRARQFPEDAGPLAHPVRPEAYIEINNFYTATVYEKGSELCRMLHLLLGAEGFRKGTDLYFDRHDGEAATVEDFIAAMAEANGRDLSQFARWYSQAGTPVVSAAGTYDADARTYTLDVRQTTRPTPGQPAKSPMHMPMRMGLVGEDGTPLPLRLQGEEQGDTPTDRVLELTGESHRFVFEGVDRRPIPSLFRGFSAPVRLETGLGEAEDLKLLAADPDPFNRWEAGQRHGRRRLLALMGEALVQKPFSGDPDFCEGLGAVLADEALDPAFKALALQMPTAHAIVQEVTDADPDAIFAARQALQAEIASHLKAPLLAAYERLSGAGDYSPDAADAGRRSLRNVALHYLSLLDDPDCRDLAADQFRAADNMTDTMAALATLTNMETPAREEALAAFYDRFKDDELVLDKWFSVQATSWRPDALQQVQTLTGHPAFTMRVPNRVYALIGGFASGNPVRFHGSDGAGYRFLADRVLMLDKTNPMVAARLLPALSAWKRYEPGRRALMKAELERIAATEPLSKDVYEIAQRLLAA</sequence>
<dbReference type="PANTHER" id="PTHR46322:SF1">
    <property type="entry name" value="PUROMYCIN-SENSITIVE AMINOPEPTIDASE"/>
    <property type="match status" value="1"/>
</dbReference>
<dbReference type="Gene3D" id="1.10.390.10">
    <property type="entry name" value="Neutral Protease Domain 2"/>
    <property type="match status" value="1"/>
</dbReference>
<dbReference type="InterPro" id="IPR014782">
    <property type="entry name" value="Peptidase_M1_dom"/>
</dbReference>
<dbReference type="InterPro" id="IPR042097">
    <property type="entry name" value="Aminopeptidase_N-like_N_sf"/>
</dbReference>
<dbReference type="Gene3D" id="2.60.40.1730">
    <property type="entry name" value="tricorn interacting facor f3 domain"/>
    <property type="match status" value="1"/>
</dbReference>
<dbReference type="InterPro" id="IPR037144">
    <property type="entry name" value="Peptidase_M1_pepN_C_sf"/>
</dbReference>
<dbReference type="InterPro" id="IPR024601">
    <property type="entry name" value="Peptidase_M1_pepN_C"/>
</dbReference>
<dbReference type="InterPro" id="IPR038438">
    <property type="entry name" value="PepN_Ig-like_sf"/>
</dbReference>
<feature type="domain" description="Peptidase M1 membrane alanine aminopeptidase" evidence="13">
    <location>
        <begin position="237"/>
        <end position="450"/>
    </location>
</feature>
<evidence type="ECO:0000256" key="9">
    <source>
        <dbReference type="ARBA" id="ARBA00022801"/>
    </source>
</evidence>
<protein>
    <recommendedName>
        <fullName evidence="5 12">Aminopeptidase N</fullName>
        <ecNumber evidence="4 12">3.4.11.2</ecNumber>
    </recommendedName>
</protein>
<gene>
    <name evidence="17" type="primary">pepN</name>
    <name evidence="17" type="ORF">NJQ99_05595</name>
</gene>
<evidence type="ECO:0000313" key="17">
    <source>
        <dbReference type="EMBL" id="MCP1335876.1"/>
    </source>
</evidence>
<dbReference type="NCBIfam" id="TIGR02414">
    <property type="entry name" value="pepN_proteo"/>
    <property type="match status" value="1"/>
</dbReference>
<dbReference type="FunFam" id="3.30.2010.30:FF:000002">
    <property type="entry name" value="Putative aminopeptidase N"/>
    <property type="match status" value="1"/>
</dbReference>
<evidence type="ECO:0000256" key="3">
    <source>
        <dbReference type="ARBA" id="ARBA00010136"/>
    </source>
</evidence>
<keyword evidence="18" id="KW-1185">Reference proteome</keyword>
<reference evidence="17" key="1">
    <citation type="submission" date="2022-06" db="EMBL/GenBank/DDBJ databases">
        <title>Isolation and Genomics of Futiania mangrovii gen. nov., sp. nov., a Rare and Metabolically-versatile member in the Class Alphaproteobacteria.</title>
        <authorList>
            <person name="Liu L."/>
            <person name="Huang W.-C."/>
            <person name="Pan J."/>
            <person name="Li J."/>
            <person name="Huang Y."/>
            <person name="Du H."/>
            <person name="Liu Y."/>
            <person name="Li M."/>
        </authorList>
    </citation>
    <scope>NUCLEOTIDE SEQUENCE</scope>
    <source>
        <strain evidence="17">FT118</strain>
    </source>
</reference>
<dbReference type="InterPro" id="IPR027268">
    <property type="entry name" value="Peptidase_M4/M1_CTD_sf"/>
</dbReference>
<dbReference type="InterPro" id="IPR012779">
    <property type="entry name" value="Peptidase_M1_pepN"/>
</dbReference>
<dbReference type="CDD" id="cd09600">
    <property type="entry name" value="M1_APN"/>
    <property type="match status" value="1"/>
</dbReference>
<dbReference type="EMBL" id="JAMZFT010000001">
    <property type="protein sequence ID" value="MCP1335876.1"/>
    <property type="molecule type" value="Genomic_DNA"/>
</dbReference>
<evidence type="ECO:0000259" key="14">
    <source>
        <dbReference type="Pfam" id="PF11940"/>
    </source>
</evidence>
<dbReference type="GO" id="GO:0008270">
    <property type="term" value="F:zinc ion binding"/>
    <property type="evidence" value="ECO:0007669"/>
    <property type="project" value="InterPro"/>
</dbReference>
<dbReference type="PANTHER" id="PTHR46322">
    <property type="entry name" value="PUROMYCIN-SENSITIVE AMINOPEPTIDASE"/>
    <property type="match status" value="1"/>
</dbReference>
<evidence type="ECO:0000256" key="7">
    <source>
        <dbReference type="ARBA" id="ARBA00022670"/>
    </source>
</evidence>
<comment type="similarity">
    <text evidence="3">Belongs to the peptidase M1 family.</text>
</comment>
<feature type="domain" description="Aminopeptidase N-like N-terminal" evidence="16">
    <location>
        <begin position="88"/>
        <end position="198"/>
    </location>
</feature>
<keyword evidence="7" id="KW-0645">Protease</keyword>
<dbReference type="PRINTS" id="PR00756">
    <property type="entry name" value="ALADIPTASE"/>
</dbReference>
<dbReference type="Gene3D" id="1.25.50.10">
    <property type="entry name" value="Peptidase M1, alanyl aminopeptidase, C-terminal domain"/>
    <property type="match status" value="1"/>
</dbReference>
<proteinExistence type="inferred from homology"/>
<evidence type="ECO:0000313" key="18">
    <source>
        <dbReference type="Proteomes" id="UP001055804"/>
    </source>
</evidence>
<evidence type="ECO:0000256" key="10">
    <source>
        <dbReference type="ARBA" id="ARBA00022833"/>
    </source>
</evidence>
<comment type="cofactor">
    <cofactor evidence="2">
        <name>Zn(2+)</name>
        <dbReference type="ChEBI" id="CHEBI:29105"/>
    </cofactor>
</comment>
<keyword evidence="8" id="KW-0479">Metal-binding</keyword>
<evidence type="ECO:0000256" key="6">
    <source>
        <dbReference type="ARBA" id="ARBA00022438"/>
    </source>
</evidence>
<dbReference type="FunFam" id="1.10.390.10:FF:000002">
    <property type="entry name" value="Aminopeptidase N"/>
    <property type="match status" value="1"/>
</dbReference>
<name>A0A9J6P8C1_9PROT</name>
<dbReference type="GO" id="GO:0016285">
    <property type="term" value="F:alanyl aminopeptidase activity"/>
    <property type="evidence" value="ECO:0007669"/>
    <property type="project" value="UniProtKB-EC"/>
</dbReference>
<evidence type="ECO:0000256" key="5">
    <source>
        <dbReference type="ARBA" id="ARBA00015611"/>
    </source>
</evidence>